<gene>
    <name evidence="1" type="ORF">K488DRAFT_85377</name>
</gene>
<reference evidence="1" key="1">
    <citation type="submission" date="2021-02" db="EMBL/GenBank/DDBJ databases">
        <authorList>
            <consortium name="DOE Joint Genome Institute"/>
            <person name="Ahrendt S."/>
            <person name="Looney B.P."/>
            <person name="Miyauchi S."/>
            <person name="Morin E."/>
            <person name="Drula E."/>
            <person name="Courty P.E."/>
            <person name="Chicoki N."/>
            <person name="Fauchery L."/>
            <person name="Kohler A."/>
            <person name="Kuo A."/>
            <person name="Labutti K."/>
            <person name="Pangilinan J."/>
            <person name="Lipzen A."/>
            <person name="Riley R."/>
            <person name="Andreopoulos W."/>
            <person name="He G."/>
            <person name="Johnson J."/>
            <person name="Barry K.W."/>
            <person name="Grigoriev I.V."/>
            <person name="Nagy L."/>
            <person name="Hibbett D."/>
            <person name="Henrissat B."/>
            <person name="Matheny P.B."/>
            <person name="Labbe J."/>
            <person name="Martin F."/>
        </authorList>
    </citation>
    <scope>NUCLEOTIDE SEQUENCE</scope>
    <source>
        <strain evidence="1">EC-137</strain>
    </source>
</reference>
<accession>A0ACB8QMN0</accession>
<dbReference type="EMBL" id="MU273532">
    <property type="protein sequence ID" value="KAI0032922.1"/>
    <property type="molecule type" value="Genomic_DNA"/>
</dbReference>
<proteinExistence type="predicted"/>
<evidence type="ECO:0000313" key="2">
    <source>
        <dbReference type="Proteomes" id="UP000814128"/>
    </source>
</evidence>
<reference evidence="1" key="2">
    <citation type="journal article" date="2022" name="New Phytol.">
        <title>Evolutionary transition to the ectomycorrhizal habit in the genomes of a hyperdiverse lineage of mushroom-forming fungi.</title>
        <authorList>
            <person name="Looney B."/>
            <person name="Miyauchi S."/>
            <person name="Morin E."/>
            <person name="Drula E."/>
            <person name="Courty P.E."/>
            <person name="Kohler A."/>
            <person name="Kuo A."/>
            <person name="LaButti K."/>
            <person name="Pangilinan J."/>
            <person name="Lipzen A."/>
            <person name="Riley R."/>
            <person name="Andreopoulos W."/>
            <person name="He G."/>
            <person name="Johnson J."/>
            <person name="Nolan M."/>
            <person name="Tritt A."/>
            <person name="Barry K.W."/>
            <person name="Grigoriev I.V."/>
            <person name="Nagy L.G."/>
            <person name="Hibbett D."/>
            <person name="Henrissat B."/>
            <person name="Matheny P.B."/>
            <person name="Labbe J."/>
            <person name="Martin F.M."/>
        </authorList>
    </citation>
    <scope>NUCLEOTIDE SEQUENCE</scope>
    <source>
        <strain evidence="1">EC-137</strain>
    </source>
</reference>
<comment type="caution">
    <text evidence="1">The sequence shown here is derived from an EMBL/GenBank/DDBJ whole genome shotgun (WGS) entry which is preliminary data.</text>
</comment>
<name>A0ACB8QMN0_9AGAM</name>
<protein>
    <submittedName>
        <fullName evidence="1">Uncharacterized protein</fullName>
    </submittedName>
</protein>
<dbReference type="Proteomes" id="UP000814128">
    <property type="component" value="Unassembled WGS sequence"/>
</dbReference>
<organism evidence="1 2">
    <name type="scientific">Vararia minispora EC-137</name>
    <dbReference type="NCBI Taxonomy" id="1314806"/>
    <lineage>
        <taxon>Eukaryota</taxon>
        <taxon>Fungi</taxon>
        <taxon>Dikarya</taxon>
        <taxon>Basidiomycota</taxon>
        <taxon>Agaricomycotina</taxon>
        <taxon>Agaricomycetes</taxon>
        <taxon>Russulales</taxon>
        <taxon>Lachnocladiaceae</taxon>
        <taxon>Vararia</taxon>
    </lineage>
</organism>
<sequence>MTRDAVDFCFSRFLIFLALLLCLSSANSSALLSGMASASPRRPSNRKGRYSISRLSSDTTASLPVYSQTPHTRSVPNLAAVDPVDPPPQYQYEADADEESDGEENASGMDVVLPLSPSASARRRHSRPNAPGSRMRRPNLAQHRQRPSVSSMSSLSLSPIMVRSRSASPPRPTSPDDPYLDALLARSVQALEMSNALLQSSMSTQTSLAALTVDDSPPPSAGPSRMTSVPRPDSEHPIPVVSKKPHDWMGDMNDLQTGVNHLFDSSWSTQVSRSLPGSAGPSPIRQRMQQHNRIHSCSSTDLRTGSVVDAGTSSATLQSEPAGELHFGANPRSRLISPAPRAITQFVDCDPFEGPGDDRVVLPSTLGLRATGHTYHVQASVTSSPTTVDTPSIDGLPSSAPSRAHFFSNFRPGRPAPSAPLPQYVQEARKQPDAGLAPSAATLLSSFLSRRPSSGTANDKSTKPSVPRLPRRRASIETTSPATVKPISYHYQHEQTQLPHHAHTPSTPSSSTTILRPSRSPTPTRRRMTPPPPLSLAPARAMTPPIEVSTPSPDSDSSMSPPSDAGPHMALSVQALRKILTEQPAPPRRGLQPRSAVVPTVGTSHATASISRLFTRGTHMHAGSEDARIARRSALKQHSSAPQSPATPVSATTASSSFLGLPLPTLRSNSASSSGRSTPKRISFAALPDDTTGTIKGRRVRSRSRTKRRSRSAVSYSSDDGGEGWWTAWLLGGSGGFTGLAPGEGPSRVRESRKSSSWGRGFHGMEDFAV</sequence>
<evidence type="ECO:0000313" key="1">
    <source>
        <dbReference type="EMBL" id="KAI0032922.1"/>
    </source>
</evidence>
<keyword evidence="2" id="KW-1185">Reference proteome</keyword>